<proteinExistence type="predicted"/>
<reference evidence="1" key="1">
    <citation type="submission" date="2022-04" db="EMBL/GenBank/DDBJ databases">
        <title>Genome of the entomopathogenic fungus Entomophthora muscae.</title>
        <authorList>
            <person name="Elya C."/>
            <person name="Lovett B.R."/>
            <person name="Lee E."/>
            <person name="Macias A.M."/>
            <person name="Hajek A.E."/>
            <person name="De Bivort B.L."/>
            <person name="Kasson M.T."/>
            <person name="De Fine Licht H.H."/>
            <person name="Stajich J.E."/>
        </authorList>
    </citation>
    <scope>NUCLEOTIDE SEQUENCE</scope>
    <source>
        <strain evidence="1">Berkeley</strain>
    </source>
</reference>
<accession>A0ACC2SJ34</accession>
<dbReference type="EMBL" id="QTSX02005009">
    <property type="protein sequence ID" value="KAJ9062392.1"/>
    <property type="molecule type" value="Genomic_DNA"/>
</dbReference>
<protein>
    <submittedName>
        <fullName evidence="1">Uncharacterized protein</fullName>
    </submittedName>
</protein>
<evidence type="ECO:0000313" key="2">
    <source>
        <dbReference type="Proteomes" id="UP001165960"/>
    </source>
</evidence>
<keyword evidence="2" id="KW-1185">Reference proteome</keyword>
<sequence>MASHTKATLSLARAGLWSLFFFGGSSLIVTKDTGGEYGLDVDFILDEGVYWNGFGKVQPVLSLPSPAVPINLHILKQAIVIGQRERISDVFQVHPGPPVIETSYTILNSTMEVTPDFNKGPLFWKKLFSGFLPGTLLKGSEPFELTRELQSHEKTAKYFWKRTVEYIIQARLEHISDGDEVWSFTARFPLVTQRRQLAIIYGTDDICSDPGELFPNEEDGARVIQVIRPLLCK</sequence>
<organism evidence="1 2">
    <name type="scientific">Entomophthora muscae</name>
    <dbReference type="NCBI Taxonomy" id="34485"/>
    <lineage>
        <taxon>Eukaryota</taxon>
        <taxon>Fungi</taxon>
        <taxon>Fungi incertae sedis</taxon>
        <taxon>Zoopagomycota</taxon>
        <taxon>Entomophthoromycotina</taxon>
        <taxon>Entomophthoromycetes</taxon>
        <taxon>Entomophthorales</taxon>
        <taxon>Entomophthoraceae</taxon>
        <taxon>Entomophthora</taxon>
    </lineage>
</organism>
<name>A0ACC2SJ34_9FUNG</name>
<gene>
    <name evidence="1" type="ORF">DSO57_1011300</name>
</gene>
<evidence type="ECO:0000313" key="1">
    <source>
        <dbReference type="EMBL" id="KAJ9062392.1"/>
    </source>
</evidence>
<comment type="caution">
    <text evidence="1">The sequence shown here is derived from an EMBL/GenBank/DDBJ whole genome shotgun (WGS) entry which is preliminary data.</text>
</comment>
<dbReference type="Proteomes" id="UP001165960">
    <property type="component" value="Unassembled WGS sequence"/>
</dbReference>